<evidence type="ECO:0000313" key="1">
    <source>
        <dbReference type="Ensembl" id="ENSCPRP00005005582.1"/>
    </source>
</evidence>
<dbReference type="AlphaFoldDB" id="A0A7M4FT53"/>
<accession>A0A7M4FT53</accession>
<protein>
    <submittedName>
        <fullName evidence="1">Uncharacterized protein</fullName>
    </submittedName>
</protein>
<dbReference type="Ensembl" id="ENSCPRT00005006553.1">
    <property type="protein sequence ID" value="ENSCPRP00005005582.1"/>
    <property type="gene ID" value="ENSCPRG00005004009.1"/>
</dbReference>
<reference evidence="1" key="2">
    <citation type="submission" date="2025-09" db="UniProtKB">
        <authorList>
            <consortium name="Ensembl"/>
        </authorList>
    </citation>
    <scope>IDENTIFICATION</scope>
</reference>
<keyword evidence="2" id="KW-1185">Reference proteome</keyword>
<reference evidence="1" key="1">
    <citation type="submission" date="2025-08" db="UniProtKB">
        <authorList>
            <consortium name="Ensembl"/>
        </authorList>
    </citation>
    <scope>IDENTIFICATION</scope>
</reference>
<evidence type="ECO:0000313" key="2">
    <source>
        <dbReference type="Proteomes" id="UP000594220"/>
    </source>
</evidence>
<proteinExistence type="predicted"/>
<name>A0A7M4FT53_CROPO</name>
<dbReference type="GeneTree" id="ENSGT00990000204193"/>
<dbReference type="OMA" id="FPPWTFL"/>
<sequence>MIPPDFPPWTFLLSCSLVVFPLYRSSKDTLKHKTCFPVGCIISSPLLLPLRLLL</sequence>
<dbReference type="Proteomes" id="UP000594220">
    <property type="component" value="Unplaced"/>
</dbReference>
<organism evidence="1 2">
    <name type="scientific">Crocodylus porosus</name>
    <name type="common">Saltwater crocodile</name>
    <name type="synonym">Estuarine crocodile</name>
    <dbReference type="NCBI Taxonomy" id="8502"/>
    <lineage>
        <taxon>Eukaryota</taxon>
        <taxon>Metazoa</taxon>
        <taxon>Chordata</taxon>
        <taxon>Craniata</taxon>
        <taxon>Vertebrata</taxon>
        <taxon>Euteleostomi</taxon>
        <taxon>Archelosauria</taxon>
        <taxon>Archosauria</taxon>
        <taxon>Crocodylia</taxon>
        <taxon>Longirostres</taxon>
        <taxon>Crocodylidae</taxon>
        <taxon>Crocodylus</taxon>
    </lineage>
</organism>